<evidence type="ECO:0000313" key="2">
    <source>
        <dbReference type="Proteomes" id="UP000009071"/>
    </source>
</evidence>
<dbReference type="InterPro" id="IPR056909">
    <property type="entry name" value="SU10_portal"/>
</dbReference>
<evidence type="ECO:0000313" key="1">
    <source>
        <dbReference type="EMBL" id="BAH76000.1"/>
    </source>
</evidence>
<sequence length="682" mass="76334">MASERLALLASKLAKEFRDAQRARQPWEMKWLERYRMYMGEYDEAVANSFSANASKLFVNKCRVKVDTIVSRLMEILFPQAGDRNWSIEPTPEPVLEPAMMDFIAGVRRAYGDAEAVKFLQDIAKQRSEAMSRVIADQLAESPDHVGYRATIREVILDGAIYGMGIHKGPLVDERKRRVWTAKLVAEPGVDGRAIQREAWVLDTSPVERRPYYRRVSPWSFYWDQSANRRMGDCRYGYEEYRMVYGDVLELAGRTGFDGDVVRAYLAEKRDGDATEYDFESQLRSINGGTPEPQLQGRWRVLERYGWLRGDELEECGVDLGNDPVQADYFCNVWMLGGKIIKAVRAPIRGVEFPFQIFPMFRDDSSLCGLGVTGVYRDAQSAINAVVRAMMDNARMSLGPIGGVNVPALQQTLDADNIRGGTWLKFDTGEDMSKAITFWQASSHTSDYLALAKYFDDMGDELTVPRWVHGDGNVSDAARTLGGLSMLMNAMSINLAEMVKIFDDEVTSQFVTALYHWNMDFNPRPDIKGDFSVVARGATALMSKEVQSQRLIQFMTMCASNPQFAPMLDVNKGLRQVATSMQIPADIVYDQATVELNQERQMAMQVRIEQATKLETLLNSMNSRGITPDAALQRMLAEALQGMAVQQPQPQQAPAAPAPGDFGLRVVASRPPTAGLGLTEAA</sequence>
<dbReference type="RefSeq" id="WP_015861179.1">
    <property type="nucleotide sequence ID" value="NC_012796.1"/>
</dbReference>
<dbReference type="HOGENOM" id="CLU_385314_0_0_7"/>
<gene>
    <name evidence="1" type="ordered locus">DMR_25090</name>
</gene>
<dbReference type="EMBL" id="AP010904">
    <property type="protein sequence ID" value="BAH76000.1"/>
    <property type="molecule type" value="Genomic_DNA"/>
</dbReference>
<dbReference type="STRING" id="573370.DMR_25090"/>
<dbReference type="Pfam" id="PF23899">
    <property type="entry name" value="SU10_portal"/>
    <property type="match status" value="1"/>
</dbReference>
<evidence type="ECO:0008006" key="3">
    <source>
        <dbReference type="Google" id="ProtNLM"/>
    </source>
</evidence>
<dbReference type="AlphaFoldDB" id="C4XTK3"/>
<dbReference type="OrthoDB" id="5440316at2"/>
<protein>
    <recommendedName>
        <fullName evidence="3">Portal protein</fullName>
    </recommendedName>
</protein>
<organism evidence="1 2">
    <name type="scientific">Solidesulfovibrio magneticus (strain ATCC 700980 / DSM 13731 / RS-1)</name>
    <name type="common">Desulfovibrio magneticus</name>
    <dbReference type="NCBI Taxonomy" id="573370"/>
    <lineage>
        <taxon>Bacteria</taxon>
        <taxon>Pseudomonadati</taxon>
        <taxon>Thermodesulfobacteriota</taxon>
        <taxon>Desulfovibrionia</taxon>
        <taxon>Desulfovibrionales</taxon>
        <taxon>Desulfovibrionaceae</taxon>
        <taxon>Solidesulfovibrio</taxon>
    </lineage>
</organism>
<dbReference type="eggNOG" id="ENOG502ZC10">
    <property type="taxonomic scope" value="Bacteria"/>
</dbReference>
<keyword evidence="2" id="KW-1185">Reference proteome</keyword>
<name>C4XTK3_SOLM1</name>
<reference evidence="1 2" key="1">
    <citation type="journal article" date="2009" name="Genome Res.">
        <title>Whole genome sequence of Desulfovibrio magneticus strain RS-1 revealed common gene clusters in magnetotactic bacteria.</title>
        <authorList>
            <person name="Nakazawa H."/>
            <person name="Arakaki A."/>
            <person name="Narita-Yamada S."/>
            <person name="Yashiro I."/>
            <person name="Jinno K."/>
            <person name="Aoki N."/>
            <person name="Tsuruyama A."/>
            <person name="Okamura Y."/>
            <person name="Tanikawa S."/>
            <person name="Fujita N."/>
            <person name="Takeyama H."/>
            <person name="Matsunaga T."/>
        </authorList>
    </citation>
    <scope>NUCLEOTIDE SEQUENCE [LARGE SCALE GENOMIC DNA]</scope>
    <source>
        <strain evidence="2">ATCC 700980 / DSM 13731 / RS-1</strain>
    </source>
</reference>
<proteinExistence type="predicted"/>
<dbReference type="Proteomes" id="UP000009071">
    <property type="component" value="Chromosome"/>
</dbReference>
<accession>C4XTK3</accession>
<dbReference type="KEGG" id="dma:DMR_25090"/>